<sequence>MDLEKDYLGLINVKAFDAWRFVADLPDRTLFLSGRELLISLGLKDIYEKARSTNFVRNSKPEQKSANTPLHPSSNPPFSRQCIFLLVGLLFLKNLILNF</sequence>
<accession>A0A1J4T7G0</accession>
<evidence type="ECO:0000313" key="3">
    <source>
        <dbReference type="Proteomes" id="UP000183192"/>
    </source>
</evidence>
<dbReference type="STRING" id="1805146.AUJ27_02725"/>
<organism evidence="2 3">
    <name type="scientific">Candidatus Falkowbacteria bacterium CG1_02_37_44</name>
    <dbReference type="NCBI Taxonomy" id="1805146"/>
    <lineage>
        <taxon>Bacteria</taxon>
        <taxon>Candidatus Falkowiibacteriota</taxon>
    </lineage>
</organism>
<comment type="caution">
    <text evidence="2">The sequence shown here is derived from an EMBL/GenBank/DDBJ whole genome shotgun (WGS) entry which is preliminary data.</text>
</comment>
<evidence type="ECO:0000313" key="2">
    <source>
        <dbReference type="EMBL" id="OIO07305.1"/>
    </source>
</evidence>
<gene>
    <name evidence="2" type="ORF">AUJ27_02725</name>
</gene>
<dbReference type="Proteomes" id="UP000183192">
    <property type="component" value="Unassembled WGS sequence"/>
</dbReference>
<feature type="compositionally biased region" description="Polar residues" evidence="1">
    <location>
        <begin position="64"/>
        <end position="76"/>
    </location>
</feature>
<dbReference type="EMBL" id="MNUU01000051">
    <property type="protein sequence ID" value="OIO07305.1"/>
    <property type="molecule type" value="Genomic_DNA"/>
</dbReference>
<dbReference type="AlphaFoldDB" id="A0A1J4T7G0"/>
<protein>
    <submittedName>
        <fullName evidence="2">Uncharacterized protein</fullName>
    </submittedName>
</protein>
<evidence type="ECO:0000256" key="1">
    <source>
        <dbReference type="SAM" id="MobiDB-lite"/>
    </source>
</evidence>
<proteinExistence type="predicted"/>
<feature type="region of interest" description="Disordered" evidence="1">
    <location>
        <begin position="57"/>
        <end position="76"/>
    </location>
</feature>
<name>A0A1J4T7G0_9BACT</name>
<reference evidence="2 3" key="1">
    <citation type="journal article" date="2016" name="Environ. Microbiol.">
        <title>Genomic resolution of a cold subsurface aquifer community provides metabolic insights for novel microbes adapted to high CO concentrations.</title>
        <authorList>
            <person name="Probst A.J."/>
            <person name="Castelle C.J."/>
            <person name="Singh A."/>
            <person name="Brown C.T."/>
            <person name="Anantharaman K."/>
            <person name="Sharon I."/>
            <person name="Hug L.A."/>
            <person name="Burstein D."/>
            <person name="Emerson J.B."/>
            <person name="Thomas B.C."/>
            <person name="Banfield J.F."/>
        </authorList>
    </citation>
    <scope>NUCLEOTIDE SEQUENCE [LARGE SCALE GENOMIC DNA]</scope>
    <source>
        <strain evidence="2">CG1_02_37_44</strain>
    </source>
</reference>